<feature type="region of interest" description="Disordered" evidence="5">
    <location>
        <begin position="290"/>
        <end position="335"/>
    </location>
</feature>
<keyword evidence="4 6" id="KW-0472">Membrane</keyword>
<name>A0ABZ1FDX4_9ACTN</name>
<keyword evidence="2 6" id="KW-0812">Transmembrane</keyword>
<sequence length="335" mass="36568">MSTDRMLRLPWTNVYGLARTLAALGTAGTLIFSSAETLFRPVATLGDYPPCDGALSASAFCAAKHSYSGLTWIMYGCVAVLLIAASGWRPRLTALPHAYVNYSVFSGIAINDGGDQVALILSVLFVLPSLGDPRRWHWNEPPPFTGARGQRVWALLGLSSLVMLRLQMSVIYFQSAVAKLPHAEWADGTAMWYWAQDLNFGAAPWLSWLIDPIVATSVGVALMTWVPLVIELSLAVALLLPQRYRYWAMWLGFFFHLCIASVMGLWSFALAMAAGITVLCMPLGSHIRRGTEDGRQTEPEPAVELAEAPQADRAEQAQQKEQSDVSAPDKTAALP</sequence>
<feature type="transmembrane region" description="Helical" evidence="6">
    <location>
        <begin position="70"/>
        <end position="88"/>
    </location>
</feature>
<accession>A0ABZ1FDX4</accession>
<gene>
    <name evidence="8" type="ORF">OG863_09870</name>
</gene>
<dbReference type="NCBIfam" id="TIGR04033">
    <property type="entry name" value="export_SdpB"/>
    <property type="match status" value="1"/>
</dbReference>
<dbReference type="Pfam" id="PF05090">
    <property type="entry name" value="HTTM"/>
    <property type="match status" value="1"/>
</dbReference>
<protein>
    <submittedName>
        <fullName evidence="8">HTTM domain-containing protein</fullName>
    </submittedName>
</protein>
<dbReference type="InterPro" id="IPR053934">
    <property type="entry name" value="HTTM_dom"/>
</dbReference>
<evidence type="ECO:0000256" key="2">
    <source>
        <dbReference type="ARBA" id="ARBA00022692"/>
    </source>
</evidence>
<evidence type="ECO:0000256" key="4">
    <source>
        <dbReference type="ARBA" id="ARBA00023136"/>
    </source>
</evidence>
<proteinExistence type="predicted"/>
<keyword evidence="3 6" id="KW-1133">Transmembrane helix</keyword>
<dbReference type="Proteomes" id="UP001344251">
    <property type="component" value="Chromosome"/>
</dbReference>
<dbReference type="SMART" id="SM00752">
    <property type="entry name" value="HTTM"/>
    <property type="match status" value="1"/>
</dbReference>
<evidence type="ECO:0000256" key="6">
    <source>
        <dbReference type="SAM" id="Phobius"/>
    </source>
</evidence>
<feature type="transmembrane region" description="Helical" evidence="6">
    <location>
        <begin position="152"/>
        <end position="173"/>
    </location>
</feature>
<dbReference type="EMBL" id="CP109106">
    <property type="protein sequence ID" value="WSB68237.1"/>
    <property type="molecule type" value="Genomic_DNA"/>
</dbReference>
<organism evidence="8 9">
    <name type="scientific">Streptomyces decoyicus</name>
    <dbReference type="NCBI Taxonomy" id="249567"/>
    <lineage>
        <taxon>Bacteria</taxon>
        <taxon>Bacillati</taxon>
        <taxon>Actinomycetota</taxon>
        <taxon>Actinomycetes</taxon>
        <taxon>Kitasatosporales</taxon>
        <taxon>Streptomycetaceae</taxon>
        <taxon>Streptomyces</taxon>
    </lineage>
</organism>
<feature type="transmembrane region" description="Helical" evidence="6">
    <location>
        <begin position="247"/>
        <end position="279"/>
    </location>
</feature>
<evidence type="ECO:0000313" key="9">
    <source>
        <dbReference type="Proteomes" id="UP001344251"/>
    </source>
</evidence>
<feature type="domain" description="HTTM-like" evidence="7">
    <location>
        <begin position="7"/>
        <end position="284"/>
    </location>
</feature>
<dbReference type="InterPro" id="IPR052964">
    <property type="entry name" value="Sporulation_signal_mat"/>
</dbReference>
<comment type="subcellular location">
    <subcellularLocation>
        <location evidence="1">Endomembrane system</location>
        <topology evidence="1">Multi-pass membrane protein</topology>
    </subcellularLocation>
</comment>
<feature type="transmembrane region" description="Helical" evidence="6">
    <location>
        <begin position="213"/>
        <end position="240"/>
    </location>
</feature>
<dbReference type="InterPro" id="IPR023894">
    <property type="entry name" value="Sporulation_SdpB"/>
</dbReference>
<evidence type="ECO:0000256" key="5">
    <source>
        <dbReference type="SAM" id="MobiDB-lite"/>
    </source>
</evidence>
<dbReference type="PANTHER" id="PTHR39535:SF2">
    <property type="entry name" value="HTTM DOMAIN-CONTAINING PROTEIN"/>
    <property type="match status" value="1"/>
</dbReference>
<feature type="compositionally biased region" description="Low complexity" evidence="5">
    <location>
        <begin position="299"/>
        <end position="309"/>
    </location>
</feature>
<evidence type="ECO:0000256" key="1">
    <source>
        <dbReference type="ARBA" id="ARBA00004127"/>
    </source>
</evidence>
<evidence type="ECO:0000259" key="7">
    <source>
        <dbReference type="SMART" id="SM00752"/>
    </source>
</evidence>
<reference evidence="8 9" key="1">
    <citation type="submission" date="2022-10" db="EMBL/GenBank/DDBJ databases">
        <title>The complete genomes of actinobacterial strains from the NBC collection.</title>
        <authorList>
            <person name="Joergensen T.S."/>
            <person name="Alvarez Arevalo M."/>
            <person name="Sterndorff E.B."/>
            <person name="Faurdal D."/>
            <person name="Vuksanovic O."/>
            <person name="Mourched A.-S."/>
            <person name="Charusanti P."/>
            <person name="Shaw S."/>
            <person name="Blin K."/>
            <person name="Weber T."/>
        </authorList>
    </citation>
    <scope>NUCLEOTIDE SEQUENCE [LARGE SCALE GENOMIC DNA]</scope>
    <source>
        <strain evidence="8 9">NBC 01774</strain>
    </source>
</reference>
<dbReference type="InterPro" id="IPR011020">
    <property type="entry name" value="HTTM-like"/>
</dbReference>
<evidence type="ECO:0000256" key="3">
    <source>
        <dbReference type="ARBA" id="ARBA00022989"/>
    </source>
</evidence>
<dbReference type="PANTHER" id="PTHR39535">
    <property type="entry name" value="SPORULATION-DELAYING PROTEIN SDPB"/>
    <property type="match status" value="1"/>
</dbReference>
<keyword evidence="9" id="KW-1185">Reference proteome</keyword>
<evidence type="ECO:0000313" key="8">
    <source>
        <dbReference type="EMBL" id="WSB68237.1"/>
    </source>
</evidence>
<dbReference type="RefSeq" id="WP_326617683.1">
    <property type="nucleotide sequence ID" value="NZ_CP109106.1"/>
</dbReference>